<evidence type="ECO:0000256" key="1">
    <source>
        <dbReference type="SAM" id="Phobius"/>
    </source>
</evidence>
<reference evidence="2 3" key="1">
    <citation type="submission" date="2018-06" db="EMBL/GenBank/DDBJ databases">
        <title>Spirosoma sp. HMF3257 Genome sequencing and assembly.</title>
        <authorList>
            <person name="Kang H."/>
            <person name="Cha I."/>
            <person name="Kim H."/>
            <person name="Kang J."/>
            <person name="Joh K."/>
        </authorList>
    </citation>
    <scope>NUCLEOTIDE SEQUENCE [LARGE SCALE GENOMIC DNA]</scope>
    <source>
        <strain evidence="2 3">HMF3257</strain>
    </source>
</reference>
<dbReference type="OrthoDB" id="5459053at2"/>
<feature type="transmembrane region" description="Helical" evidence="1">
    <location>
        <begin position="66"/>
        <end position="83"/>
    </location>
</feature>
<keyword evidence="3" id="KW-1185">Reference proteome</keyword>
<keyword evidence="1" id="KW-0472">Membrane</keyword>
<keyword evidence="1" id="KW-0812">Transmembrane</keyword>
<dbReference type="InterPro" id="IPR007404">
    <property type="entry name" value="YdjM-like"/>
</dbReference>
<protein>
    <recommendedName>
        <fullName evidence="4">Metal-dependent hydrolase</fullName>
    </recommendedName>
</protein>
<evidence type="ECO:0000313" key="2">
    <source>
        <dbReference type="EMBL" id="RAI72850.1"/>
    </source>
</evidence>
<dbReference type="AlphaFoldDB" id="A0A327NC64"/>
<gene>
    <name evidence="2" type="ORF">HMF3257_38715</name>
</gene>
<sequence>MHCQGVDNLFHVQFTLPIALALGSHLIFDMCTKQGIPLLYPFSRRPFVLPANPKLRLSANDFRSEAIVFLVFCCLNVFSYPLMAQGFWARYNRGFSTFEHLSREIKRKPGDYGLELIRPEVIPFLLHWSSRKRGKLSCTGKVSFCDSTRRKRSCLTFYVRISDTPISIERLTCCRFQRIA</sequence>
<accession>A0A327NC64</accession>
<organism evidence="2 3">
    <name type="scientific">Spirosoma telluris</name>
    <dbReference type="NCBI Taxonomy" id="2183553"/>
    <lineage>
        <taxon>Bacteria</taxon>
        <taxon>Pseudomonadati</taxon>
        <taxon>Bacteroidota</taxon>
        <taxon>Cytophagia</taxon>
        <taxon>Cytophagales</taxon>
        <taxon>Cytophagaceae</taxon>
        <taxon>Spirosoma</taxon>
    </lineage>
</organism>
<evidence type="ECO:0000313" key="3">
    <source>
        <dbReference type="Proteomes" id="UP000249016"/>
    </source>
</evidence>
<dbReference type="EMBL" id="QLII01000004">
    <property type="protein sequence ID" value="RAI72850.1"/>
    <property type="molecule type" value="Genomic_DNA"/>
</dbReference>
<comment type="caution">
    <text evidence="2">The sequence shown here is derived from an EMBL/GenBank/DDBJ whole genome shotgun (WGS) entry which is preliminary data.</text>
</comment>
<keyword evidence="1" id="KW-1133">Transmembrane helix</keyword>
<proteinExistence type="predicted"/>
<evidence type="ECO:0008006" key="4">
    <source>
        <dbReference type="Google" id="ProtNLM"/>
    </source>
</evidence>
<dbReference type="Pfam" id="PF04307">
    <property type="entry name" value="YdjM"/>
    <property type="match status" value="1"/>
</dbReference>
<name>A0A327NC64_9BACT</name>
<dbReference type="Proteomes" id="UP000249016">
    <property type="component" value="Unassembled WGS sequence"/>
</dbReference>